<evidence type="ECO:0000256" key="1">
    <source>
        <dbReference type="SAM" id="MobiDB-lite"/>
    </source>
</evidence>
<gene>
    <name evidence="2" type="ordered locus">TP04_0820</name>
</gene>
<accession>Q4N1C6</accession>
<dbReference type="Pfam" id="PF04385">
    <property type="entry name" value="FAINT"/>
    <property type="match status" value="2"/>
</dbReference>
<keyword evidence="3" id="KW-1185">Reference proteome</keyword>
<dbReference type="EMBL" id="AAGK01000004">
    <property type="protein sequence ID" value="EAN32174.1"/>
    <property type="molecule type" value="Genomic_DNA"/>
</dbReference>
<comment type="caution">
    <text evidence="2">The sequence shown here is derived from an EMBL/GenBank/DDBJ whole genome shotgun (WGS) entry which is preliminary data.</text>
</comment>
<evidence type="ECO:0000313" key="3">
    <source>
        <dbReference type="Proteomes" id="UP000001949"/>
    </source>
</evidence>
<proteinExistence type="predicted"/>
<dbReference type="AlphaFoldDB" id="Q4N1C6"/>
<protein>
    <submittedName>
        <fullName evidence="2">Uncharacterized protein</fullName>
    </submittedName>
</protein>
<dbReference type="KEGG" id="tpv:TP04_0820"/>
<dbReference type="InterPro" id="IPR007480">
    <property type="entry name" value="DUF529"/>
</dbReference>
<dbReference type="RefSeq" id="XP_764457.1">
    <property type="nucleotide sequence ID" value="XM_759364.1"/>
</dbReference>
<evidence type="ECO:0000313" key="2">
    <source>
        <dbReference type="EMBL" id="EAN32174.1"/>
    </source>
</evidence>
<dbReference type="InParanoid" id="Q4N1C6"/>
<dbReference type="GeneID" id="3501400"/>
<feature type="region of interest" description="Disordered" evidence="1">
    <location>
        <begin position="208"/>
        <end position="227"/>
    </location>
</feature>
<dbReference type="Proteomes" id="UP000001949">
    <property type="component" value="Unassembled WGS sequence"/>
</dbReference>
<sequence length="792" mass="91726">MKVLADPEHHATLRRSKPLLFRKDSFERWEDVTHTVHNIEKVHDIDKLGDIEKLHIEKLRDIEKLRFIDRYGRVSTYRHCRLKLLKLILRIIFKFKYKEVIFDKRVIWSTSNPKEYPKCLLFDLKKNQMYLKFNQAKIIKLDLIDPVADASVSVMRPLESGEKTPEIPKRALENEPNSAQNTNEPKRQVTNGSGTTATIVTLTESAVETSGVELSGTSKTNEENVLSDEMLRDEMSSEEMSREKMLGKDHELILDLFQENWDGIIEFEGYTMTRHGCNRRYKAIETMISDCAKRLSKVLDNYSIRELLVYALDFYKKEHCIVMKTEPGYIVYKLQGDVWDEKKCQKPPVILLLRANKYGFDSLKDDQYDVELTIVGGIQFVFRVKEGVKCVKVLLKEETVWVNPVNSTESLRTLVYNLDDGTILVETDRIFKCTKTDGNWVSTTQTPFYLRHYADDGFGDFVPVYIENVRKSKFNPFGYTVDYTGVPNIELVKYYEGNIWKHQLGKPFPKSMTFQKDNSLKAFALKFHRKFIVYEIGQTFYKRYQIDSSTGNSSTDNDLTGNCSDVNDLDGNNSTGNDLDVNGLDDDVYDHYIPDITLFTGDENVVELGSDNYSLDFSKRDDFTFLYTISPEVSCTEIRCSNSPVWTRGPGEGTPVQVCYTERDETLTVAFEDKILFIYGDLLDIVDTQQLPPELTLYKSHEKGELIRLNARDYVIQKYDCEGFEYVINQYVDCTELRHNGTVVWKHREGEPRTTSFIYWPKKTICVVNKCGTAWYKPKLAKWVLTTSINTL</sequence>
<dbReference type="VEuPathDB" id="PiroplasmaDB:TpMuguga_04g00820"/>
<name>Q4N1C6_THEPA</name>
<feature type="compositionally biased region" description="Polar residues" evidence="1">
    <location>
        <begin position="175"/>
        <end position="194"/>
    </location>
</feature>
<feature type="compositionally biased region" description="Basic and acidic residues" evidence="1">
    <location>
        <begin position="159"/>
        <end position="173"/>
    </location>
</feature>
<organism evidence="2 3">
    <name type="scientific">Theileria parva</name>
    <name type="common">East coast fever infection agent</name>
    <dbReference type="NCBI Taxonomy" id="5875"/>
    <lineage>
        <taxon>Eukaryota</taxon>
        <taxon>Sar</taxon>
        <taxon>Alveolata</taxon>
        <taxon>Apicomplexa</taxon>
        <taxon>Aconoidasida</taxon>
        <taxon>Piroplasmida</taxon>
        <taxon>Theileriidae</taxon>
        <taxon>Theileria</taxon>
    </lineage>
</organism>
<feature type="region of interest" description="Disordered" evidence="1">
    <location>
        <begin position="158"/>
        <end position="194"/>
    </location>
</feature>
<reference evidence="2 3" key="1">
    <citation type="journal article" date="2005" name="Science">
        <title>Genome sequence of Theileria parva, a bovine pathogen that transforms lymphocytes.</title>
        <authorList>
            <person name="Gardner M.J."/>
            <person name="Bishop R."/>
            <person name="Shah T."/>
            <person name="de Villiers E.P."/>
            <person name="Carlton J.M."/>
            <person name="Hall N."/>
            <person name="Ren Q."/>
            <person name="Paulsen I.T."/>
            <person name="Pain A."/>
            <person name="Berriman M."/>
            <person name="Wilson R.J.M."/>
            <person name="Sato S."/>
            <person name="Ralph S.A."/>
            <person name="Mann D.J."/>
            <person name="Xiong Z."/>
            <person name="Shallom S.J."/>
            <person name="Weidman J."/>
            <person name="Jiang L."/>
            <person name="Lynn J."/>
            <person name="Weaver B."/>
            <person name="Shoaibi A."/>
            <person name="Domingo A.R."/>
            <person name="Wasawo D."/>
            <person name="Crabtree J."/>
            <person name="Wortman J.R."/>
            <person name="Haas B."/>
            <person name="Angiuoli S.V."/>
            <person name="Creasy T.H."/>
            <person name="Lu C."/>
            <person name="Suh B."/>
            <person name="Silva J.C."/>
            <person name="Utterback T.R."/>
            <person name="Feldblyum T.V."/>
            <person name="Pertea M."/>
            <person name="Allen J."/>
            <person name="Nierman W.C."/>
            <person name="Taracha E.L.N."/>
            <person name="Salzberg S.L."/>
            <person name="White O.R."/>
            <person name="Fitzhugh H.A."/>
            <person name="Morzaria S."/>
            <person name="Venter J.C."/>
            <person name="Fraser C.M."/>
            <person name="Nene V."/>
        </authorList>
    </citation>
    <scope>NUCLEOTIDE SEQUENCE [LARGE SCALE GENOMIC DNA]</scope>
    <source>
        <strain evidence="2 3">Muguga</strain>
    </source>
</reference>